<evidence type="ECO:0000256" key="5">
    <source>
        <dbReference type="ARBA" id="ARBA00082491"/>
    </source>
</evidence>
<dbReference type="GO" id="GO:0009055">
    <property type="term" value="F:electron transfer activity"/>
    <property type="evidence" value="ECO:0007669"/>
    <property type="project" value="InterPro"/>
</dbReference>
<dbReference type="GO" id="GO:0005886">
    <property type="term" value="C:plasma membrane"/>
    <property type="evidence" value="ECO:0007669"/>
    <property type="project" value="TreeGrafter"/>
</dbReference>
<dbReference type="Gene3D" id="2.60.40.420">
    <property type="entry name" value="Cupredoxins - blue copper proteins"/>
    <property type="match status" value="1"/>
</dbReference>
<dbReference type="AlphaFoldDB" id="A0AAV3QRM2"/>
<dbReference type="InterPro" id="IPR028871">
    <property type="entry name" value="BlueCu_1_BS"/>
</dbReference>
<name>A0AAV3QRM2_LITER</name>
<evidence type="ECO:0000256" key="4">
    <source>
        <dbReference type="ARBA" id="ARBA00071970"/>
    </source>
</evidence>
<dbReference type="PANTHER" id="PTHR33021">
    <property type="entry name" value="BLUE COPPER PROTEIN"/>
    <property type="match status" value="1"/>
</dbReference>
<dbReference type="InterPro" id="IPR008972">
    <property type="entry name" value="Cupredoxin"/>
</dbReference>
<proteinExistence type="predicted"/>
<gene>
    <name evidence="8" type="ORF">LIER_39946</name>
</gene>
<keyword evidence="3" id="KW-1015">Disulfide bond</keyword>
<dbReference type="SUPFAM" id="SSF49503">
    <property type="entry name" value="Cupredoxins"/>
    <property type="match status" value="1"/>
</dbReference>
<evidence type="ECO:0000256" key="2">
    <source>
        <dbReference type="ARBA" id="ARBA00023008"/>
    </source>
</evidence>
<organism evidence="8 9">
    <name type="scientific">Lithospermum erythrorhizon</name>
    <name type="common">Purple gromwell</name>
    <name type="synonym">Lithospermum officinale var. erythrorhizon</name>
    <dbReference type="NCBI Taxonomy" id="34254"/>
    <lineage>
        <taxon>Eukaryota</taxon>
        <taxon>Viridiplantae</taxon>
        <taxon>Streptophyta</taxon>
        <taxon>Embryophyta</taxon>
        <taxon>Tracheophyta</taxon>
        <taxon>Spermatophyta</taxon>
        <taxon>Magnoliopsida</taxon>
        <taxon>eudicotyledons</taxon>
        <taxon>Gunneridae</taxon>
        <taxon>Pentapetalae</taxon>
        <taxon>asterids</taxon>
        <taxon>lamiids</taxon>
        <taxon>Boraginales</taxon>
        <taxon>Boraginaceae</taxon>
        <taxon>Boraginoideae</taxon>
        <taxon>Lithospermeae</taxon>
        <taxon>Lithospermum</taxon>
    </lineage>
</organism>
<evidence type="ECO:0000313" key="8">
    <source>
        <dbReference type="EMBL" id="GAA0165273.1"/>
    </source>
</evidence>
<dbReference type="PROSITE" id="PS00196">
    <property type="entry name" value="COPPER_BLUE"/>
    <property type="match status" value="1"/>
</dbReference>
<keyword evidence="6" id="KW-0732">Signal</keyword>
<dbReference type="InterPro" id="IPR003245">
    <property type="entry name" value="Phytocyanin_dom"/>
</dbReference>
<dbReference type="PROSITE" id="PS51485">
    <property type="entry name" value="PHYTOCYANIN"/>
    <property type="match status" value="1"/>
</dbReference>
<keyword evidence="1" id="KW-0479">Metal-binding</keyword>
<evidence type="ECO:0000313" key="9">
    <source>
        <dbReference type="Proteomes" id="UP001454036"/>
    </source>
</evidence>
<dbReference type="CDD" id="cd11013">
    <property type="entry name" value="Plantacyanin"/>
    <property type="match status" value="1"/>
</dbReference>
<dbReference type="InterPro" id="IPR039391">
    <property type="entry name" value="Phytocyanin-like"/>
</dbReference>
<accession>A0AAV3QRM2</accession>
<evidence type="ECO:0000256" key="1">
    <source>
        <dbReference type="ARBA" id="ARBA00022723"/>
    </source>
</evidence>
<protein>
    <recommendedName>
        <fullName evidence="4">Basic blue protein</fullName>
    </recommendedName>
    <alternativeName>
        <fullName evidence="5">Plantacyanin</fullName>
    </alternativeName>
</protein>
<evidence type="ECO:0000259" key="7">
    <source>
        <dbReference type="PROSITE" id="PS51485"/>
    </source>
</evidence>
<feature type="chain" id="PRO_5043741380" description="Basic blue protein" evidence="6">
    <location>
        <begin position="30"/>
        <end position="125"/>
    </location>
</feature>
<evidence type="ECO:0000256" key="3">
    <source>
        <dbReference type="ARBA" id="ARBA00023157"/>
    </source>
</evidence>
<dbReference type="EMBL" id="BAABME010022216">
    <property type="protein sequence ID" value="GAA0165273.1"/>
    <property type="molecule type" value="Genomic_DNA"/>
</dbReference>
<reference evidence="8 9" key="1">
    <citation type="submission" date="2024-01" db="EMBL/GenBank/DDBJ databases">
        <title>The complete chloroplast genome sequence of Lithospermum erythrorhizon: insights into the phylogenetic relationship among Boraginaceae species and the maternal lineages of purple gromwells.</title>
        <authorList>
            <person name="Okada T."/>
            <person name="Watanabe K."/>
        </authorList>
    </citation>
    <scope>NUCLEOTIDE SEQUENCE [LARGE SCALE GENOMIC DNA]</scope>
</reference>
<comment type="caution">
    <text evidence="8">The sequence shown here is derived from an EMBL/GenBank/DDBJ whole genome shotgun (WGS) entry which is preliminary data.</text>
</comment>
<dbReference type="GO" id="GO:0046872">
    <property type="term" value="F:metal ion binding"/>
    <property type="evidence" value="ECO:0007669"/>
    <property type="project" value="UniProtKB-KW"/>
</dbReference>
<dbReference type="Proteomes" id="UP001454036">
    <property type="component" value="Unassembled WGS sequence"/>
</dbReference>
<dbReference type="Pfam" id="PF02298">
    <property type="entry name" value="Cu_bind_like"/>
    <property type="match status" value="1"/>
</dbReference>
<sequence length="125" mass="13864">MAQGRGNAAGFAVAIMLCLVVHQIGAAQAKIHKVGDQKGWTYNVATWPHRKTFKAGDKLYFKYNPMFHNVIAVTKKGYKKCTVPKGAKVYNKGVDKIKLVKGPNYFICGYPQHCQSGMKLAIYAQ</sequence>
<evidence type="ECO:0000256" key="6">
    <source>
        <dbReference type="SAM" id="SignalP"/>
    </source>
</evidence>
<feature type="signal peptide" evidence="6">
    <location>
        <begin position="1"/>
        <end position="29"/>
    </location>
</feature>
<keyword evidence="9" id="KW-1185">Reference proteome</keyword>
<dbReference type="InterPro" id="IPR041844">
    <property type="entry name" value="Plantacyanin"/>
</dbReference>
<dbReference type="FunFam" id="2.60.40.420:FF:000013">
    <property type="entry name" value="basic blue protein-like"/>
    <property type="match status" value="1"/>
</dbReference>
<dbReference type="PANTHER" id="PTHR33021:SF424">
    <property type="entry name" value="BASIC BLUE PROTEIN"/>
    <property type="match status" value="1"/>
</dbReference>
<feature type="domain" description="Phytocyanin" evidence="7">
    <location>
        <begin position="30"/>
        <end position="125"/>
    </location>
</feature>
<keyword evidence="2" id="KW-0186">Copper</keyword>